<evidence type="ECO:0000313" key="21">
    <source>
        <dbReference type="EMBL" id="ELT93041.1"/>
    </source>
</evidence>
<dbReference type="Pfam" id="PF02544">
    <property type="entry name" value="Steroid_dh"/>
    <property type="match status" value="1"/>
</dbReference>
<feature type="signal peptide" evidence="19">
    <location>
        <begin position="1"/>
        <end position="21"/>
    </location>
</feature>
<evidence type="ECO:0000256" key="18">
    <source>
        <dbReference type="PIRNR" id="PIRNR015596"/>
    </source>
</evidence>
<evidence type="ECO:0000313" key="22">
    <source>
        <dbReference type="EnsemblMetazoa" id="CapteP153061"/>
    </source>
</evidence>
<keyword evidence="5" id="KW-0221">Differentiation</keyword>
<reference evidence="21 23" key="2">
    <citation type="journal article" date="2013" name="Nature">
        <title>Insights into bilaterian evolution from three spiralian genomes.</title>
        <authorList>
            <person name="Simakov O."/>
            <person name="Marletaz F."/>
            <person name="Cho S.J."/>
            <person name="Edsinger-Gonzales E."/>
            <person name="Havlak P."/>
            <person name="Hellsten U."/>
            <person name="Kuo D.H."/>
            <person name="Larsson T."/>
            <person name="Lv J."/>
            <person name="Arendt D."/>
            <person name="Savage R."/>
            <person name="Osoegawa K."/>
            <person name="de Jong P."/>
            <person name="Grimwood J."/>
            <person name="Chapman J.A."/>
            <person name="Shapiro H."/>
            <person name="Aerts A."/>
            <person name="Otillar R.P."/>
            <person name="Terry A.Y."/>
            <person name="Boore J.L."/>
            <person name="Grigoriev I.V."/>
            <person name="Lindberg D.R."/>
            <person name="Seaver E.C."/>
            <person name="Weisblat D.A."/>
            <person name="Putnam N.H."/>
            <person name="Rokhsar D.S."/>
        </authorList>
    </citation>
    <scope>NUCLEOTIDE SEQUENCE</scope>
    <source>
        <strain evidence="21 23">I ESC-2004</strain>
    </source>
</reference>
<accession>R7TNA9</accession>
<feature type="transmembrane region" description="Helical" evidence="18">
    <location>
        <begin position="72"/>
        <end position="91"/>
    </location>
</feature>
<dbReference type="EMBL" id="AMQN01013027">
    <property type="status" value="NOT_ANNOTATED_CDS"/>
    <property type="molecule type" value="Genomic_DNA"/>
</dbReference>
<evidence type="ECO:0000256" key="13">
    <source>
        <dbReference type="ARBA" id="ARBA00023136"/>
    </source>
</evidence>
<feature type="domain" description="3-oxo-5-alpha-steroid 4-dehydrogenase C-terminal" evidence="20">
    <location>
        <begin position="96"/>
        <end position="245"/>
    </location>
</feature>
<dbReference type="EC" id="1.3.1.22" evidence="18"/>
<dbReference type="OMA" id="MFCVYNG"/>
<dbReference type="Gene3D" id="1.20.120.1630">
    <property type="match status" value="1"/>
</dbReference>
<comment type="catalytic activity">
    <reaction evidence="16">
        <text>androst-4-ene-3,17-dione + NADPH + H(+) = 5alpha-androstan-3,17-dione + NADP(+)</text>
        <dbReference type="Rhea" id="RHEA:50816"/>
        <dbReference type="ChEBI" id="CHEBI:15378"/>
        <dbReference type="ChEBI" id="CHEBI:15994"/>
        <dbReference type="ChEBI" id="CHEBI:16422"/>
        <dbReference type="ChEBI" id="CHEBI:57783"/>
        <dbReference type="ChEBI" id="CHEBI:58349"/>
    </reaction>
    <physiologicalReaction direction="left-to-right" evidence="16">
        <dbReference type="Rhea" id="RHEA:50817"/>
    </physiologicalReaction>
</comment>
<dbReference type="InterPro" id="IPR001104">
    <property type="entry name" value="3-oxo-5_a-steroid_4-DH_C"/>
</dbReference>
<evidence type="ECO:0000256" key="6">
    <source>
        <dbReference type="ARBA" id="ARBA00022824"/>
    </source>
</evidence>
<keyword evidence="9" id="KW-0726">Sexual differentiation</keyword>
<name>R7TNA9_CAPTE</name>
<gene>
    <name evidence="21" type="ORF">CAPTEDRAFT_153061</name>
</gene>
<dbReference type="GO" id="GO:0047751">
    <property type="term" value="F:3-oxo-5-alpha-steroid 4-dehydrogenase (NADP+) activity"/>
    <property type="evidence" value="ECO:0007669"/>
    <property type="project" value="UniProtKB-EC"/>
</dbReference>
<dbReference type="PANTHER" id="PTHR10556">
    <property type="entry name" value="3-OXO-5-ALPHA-STEROID 4-DEHYDROGENASE"/>
    <property type="match status" value="1"/>
</dbReference>
<keyword evidence="12" id="KW-0443">Lipid metabolism</keyword>
<evidence type="ECO:0000256" key="8">
    <source>
        <dbReference type="ARBA" id="ARBA00022857"/>
    </source>
</evidence>
<feature type="transmembrane region" description="Helical" evidence="18">
    <location>
        <begin position="135"/>
        <end position="153"/>
    </location>
</feature>
<keyword evidence="10 18" id="KW-1133">Transmembrane helix</keyword>
<evidence type="ECO:0000256" key="7">
    <source>
        <dbReference type="ARBA" id="ARBA00022848"/>
    </source>
</evidence>
<evidence type="ECO:0000256" key="4">
    <source>
        <dbReference type="ARBA" id="ARBA00022692"/>
    </source>
</evidence>
<dbReference type="InterPro" id="IPR016636">
    <property type="entry name" value="3-oxo-5-alpha-steroid_4-DH"/>
</dbReference>
<evidence type="ECO:0000256" key="5">
    <source>
        <dbReference type="ARBA" id="ARBA00022782"/>
    </source>
</evidence>
<dbReference type="AlphaFoldDB" id="R7TNA9"/>
<feature type="transmembrane region" description="Helical" evidence="18">
    <location>
        <begin position="97"/>
        <end position="115"/>
    </location>
</feature>
<comment type="similarity">
    <text evidence="3 18">Belongs to the steroid 5-alpha reductase family.</text>
</comment>
<evidence type="ECO:0000256" key="3">
    <source>
        <dbReference type="ARBA" id="ARBA00007742"/>
    </source>
</evidence>
<dbReference type="PROSITE" id="PS50244">
    <property type="entry name" value="S5A_REDUCTASE"/>
    <property type="match status" value="1"/>
</dbReference>
<comment type="catalytic activity">
    <reaction evidence="15">
        <text>5alpha-pregnane-3,20-dione + NADP(+) = progesterone + NADPH + H(+)</text>
        <dbReference type="Rhea" id="RHEA:21952"/>
        <dbReference type="ChEBI" id="CHEBI:15378"/>
        <dbReference type="ChEBI" id="CHEBI:17026"/>
        <dbReference type="ChEBI" id="CHEBI:28952"/>
        <dbReference type="ChEBI" id="CHEBI:57783"/>
        <dbReference type="ChEBI" id="CHEBI:58349"/>
        <dbReference type="EC" id="1.3.1.22"/>
    </reaction>
    <physiologicalReaction direction="right-to-left" evidence="15">
        <dbReference type="Rhea" id="RHEA:21954"/>
    </physiologicalReaction>
</comment>
<dbReference type="GO" id="GO:0006702">
    <property type="term" value="P:androgen biosynthetic process"/>
    <property type="evidence" value="ECO:0007669"/>
    <property type="project" value="UniProtKB-ARBA"/>
</dbReference>
<keyword evidence="19" id="KW-0732">Signal</keyword>
<comment type="catalytic activity">
    <reaction evidence="17">
        <text>17beta-hydroxy-5alpha-androstan-3-one + NADP(+) = testosterone + NADPH + H(+)</text>
        <dbReference type="Rhea" id="RHEA:50820"/>
        <dbReference type="ChEBI" id="CHEBI:15378"/>
        <dbReference type="ChEBI" id="CHEBI:16330"/>
        <dbReference type="ChEBI" id="CHEBI:17347"/>
        <dbReference type="ChEBI" id="CHEBI:57783"/>
        <dbReference type="ChEBI" id="CHEBI:58349"/>
        <dbReference type="EC" id="1.3.1.22"/>
    </reaction>
    <physiologicalReaction direction="right-to-left" evidence="17">
        <dbReference type="Rhea" id="RHEA:50822"/>
    </physiologicalReaction>
</comment>
<dbReference type="HOGENOM" id="CLU_065395_1_1_1"/>
<dbReference type="PANTHER" id="PTHR10556:SF57">
    <property type="entry name" value="3-OXO-5-ALPHA-STEROID 4-DEHYDROGENASE 1"/>
    <property type="match status" value="1"/>
</dbReference>
<keyword evidence="13 18" id="KW-0472">Membrane</keyword>
<evidence type="ECO:0000256" key="12">
    <source>
        <dbReference type="ARBA" id="ARBA00023098"/>
    </source>
</evidence>
<feature type="transmembrane region" description="Helical" evidence="18">
    <location>
        <begin position="41"/>
        <end position="60"/>
    </location>
</feature>
<feature type="chain" id="PRO_5008787195" description="3-oxo-5alpha-steroid 4-dehydrogenase (NADP(+))" evidence="19">
    <location>
        <begin position="22"/>
        <end position="245"/>
    </location>
</feature>
<evidence type="ECO:0000256" key="14">
    <source>
        <dbReference type="ARBA" id="ARBA00037789"/>
    </source>
</evidence>
<reference evidence="23" key="1">
    <citation type="submission" date="2012-12" db="EMBL/GenBank/DDBJ databases">
        <authorList>
            <person name="Hellsten U."/>
            <person name="Grimwood J."/>
            <person name="Chapman J.A."/>
            <person name="Shapiro H."/>
            <person name="Aerts A."/>
            <person name="Otillar R.P."/>
            <person name="Terry A.Y."/>
            <person name="Boore J.L."/>
            <person name="Simakov O."/>
            <person name="Marletaz F."/>
            <person name="Cho S.-J."/>
            <person name="Edsinger-Gonzales E."/>
            <person name="Havlak P."/>
            <person name="Kuo D.-H."/>
            <person name="Larsson T."/>
            <person name="Lv J."/>
            <person name="Arendt D."/>
            <person name="Savage R."/>
            <person name="Osoegawa K."/>
            <person name="de Jong P."/>
            <person name="Lindberg D.R."/>
            <person name="Seaver E.C."/>
            <person name="Weisblat D.A."/>
            <person name="Putnam N.H."/>
            <person name="Grigoriev I.V."/>
            <person name="Rokhsar D.S."/>
        </authorList>
    </citation>
    <scope>NUCLEOTIDE SEQUENCE</scope>
    <source>
        <strain evidence="23">I ESC-2004</strain>
    </source>
</reference>
<evidence type="ECO:0000256" key="9">
    <source>
        <dbReference type="ARBA" id="ARBA00022928"/>
    </source>
</evidence>
<organism evidence="21">
    <name type="scientific">Capitella teleta</name>
    <name type="common">Polychaete worm</name>
    <dbReference type="NCBI Taxonomy" id="283909"/>
    <lineage>
        <taxon>Eukaryota</taxon>
        <taxon>Metazoa</taxon>
        <taxon>Spiralia</taxon>
        <taxon>Lophotrochozoa</taxon>
        <taxon>Annelida</taxon>
        <taxon>Polychaeta</taxon>
        <taxon>Sedentaria</taxon>
        <taxon>Scolecida</taxon>
        <taxon>Capitellidae</taxon>
        <taxon>Capitella</taxon>
    </lineage>
</organism>
<sequence length="245" mass="27972">MAFFGALAFLILLLKIPAPYGRHSMPPGHWSAALTMSTRLAWFLQELPAFAISSVCLWNAPTLESNLVNRMLLCYFILHYFQRTFIFPALIRESKPTPIYICFLAFVFCVWNGWLQSRSLTLHVRFPAQWTTQPCFILGSVAFVFGLVINVHSDHILRSLRKPGETAYKIPRGGMFDYVSGANFLGEIIEWCGFAVACWTPYAAAFAFFTICNIGPRALSHHQWYLKKFGDDYPRSRKALIPFVL</sequence>
<keyword evidence="6" id="KW-0256">Endoplasmic reticulum</keyword>
<protein>
    <recommendedName>
        <fullName evidence="18">3-oxo-5alpha-steroid 4-dehydrogenase (NADP(+))</fullName>
        <ecNumber evidence="18">1.3.1.22</ecNumber>
    </recommendedName>
</protein>
<evidence type="ECO:0000259" key="20">
    <source>
        <dbReference type="Pfam" id="PF02544"/>
    </source>
</evidence>
<dbReference type="Proteomes" id="UP000014760">
    <property type="component" value="Unassembled WGS sequence"/>
</dbReference>
<comment type="catalytic activity">
    <reaction evidence="18">
        <text>a 3-oxo-5alpha-steroid + NADP(+) = a 3-oxo-Delta(4)-steroid + NADPH + H(+)</text>
        <dbReference type="Rhea" id="RHEA:54384"/>
        <dbReference type="ChEBI" id="CHEBI:13601"/>
        <dbReference type="ChEBI" id="CHEBI:15378"/>
        <dbReference type="ChEBI" id="CHEBI:47909"/>
        <dbReference type="ChEBI" id="CHEBI:57783"/>
        <dbReference type="ChEBI" id="CHEBI:58349"/>
        <dbReference type="EC" id="1.3.1.22"/>
    </reaction>
</comment>
<dbReference type="InterPro" id="IPR039357">
    <property type="entry name" value="SRD5A/TECR"/>
</dbReference>
<evidence type="ECO:0000256" key="19">
    <source>
        <dbReference type="SAM" id="SignalP"/>
    </source>
</evidence>
<keyword evidence="4 18" id="KW-0812">Transmembrane</keyword>
<evidence type="ECO:0000256" key="2">
    <source>
        <dbReference type="ARBA" id="ARBA00004477"/>
    </source>
</evidence>
<comment type="function">
    <text evidence="14">Converts testosterone into 5-alpha-dihydrotestosterone and progesterone or corticosterone into their corresponding 5-alpha-3-oxosteroids. It plays a central role in sexual differentiation and androgen physiology.</text>
</comment>
<evidence type="ECO:0000313" key="23">
    <source>
        <dbReference type="Proteomes" id="UP000014760"/>
    </source>
</evidence>
<dbReference type="STRING" id="283909.R7TNA9"/>
<keyword evidence="23" id="KW-1185">Reference proteome</keyword>
<dbReference type="FunFam" id="1.20.120.1630:FF:000002">
    <property type="entry name" value="Steroid 5 alpha-reductase 1"/>
    <property type="match status" value="1"/>
</dbReference>
<keyword evidence="7" id="KW-0492">Microsome</keyword>
<evidence type="ECO:0000256" key="17">
    <source>
        <dbReference type="ARBA" id="ARBA00049397"/>
    </source>
</evidence>
<evidence type="ECO:0000256" key="15">
    <source>
        <dbReference type="ARBA" id="ARBA00048292"/>
    </source>
</evidence>
<comment type="subcellular location">
    <subcellularLocation>
        <location evidence="2">Endoplasmic reticulum membrane</location>
        <topology evidence="2">Multi-pass membrane protein</topology>
    </subcellularLocation>
    <subcellularLocation>
        <location evidence="1">Microsome membrane</location>
        <topology evidence="1">Multi-pass membrane protein</topology>
    </subcellularLocation>
</comment>
<dbReference type="GO" id="GO:0007548">
    <property type="term" value="P:sex differentiation"/>
    <property type="evidence" value="ECO:0007669"/>
    <property type="project" value="UniProtKB-KW"/>
</dbReference>
<evidence type="ECO:0000256" key="16">
    <source>
        <dbReference type="ARBA" id="ARBA00049166"/>
    </source>
</evidence>
<dbReference type="EMBL" id="KB309911">
    <property type="protein sequence ID" value="ELT93041.1"/>
    <property type="molecule type" value="Genomic_DNA"/>
</dbReference>
<evidence type="ECO:0000256" key="10">
    <source>
        <dbReference type="ARBA" id="ARBA00022989"/>
    </source>
</evidence>
<dbReference type="OrthoDB" id="5788137at2759"/>
<dbReference type="EnsemblMetazoa" id="CapteT153061">
    <property type="protein sequence ID" value="CapteP153061"/>
    <property type="gene ID" value="CapteG153061"/>
</dbReference>
<evidence type="ECO:0000256" key="11">
    <source>
        <dbReference type="ARBA" id="ARBA00023002"/>
    </source>
</evidence>
<dbReference type="GO" id="GO:0030154">
    <property type="term" value="P:cell differentiation"/>
    <property type="evidence" value="ECO:0007669"/>
    <property type="project" value="UniProtKB-KW"/>
</dbReference>
<dbReference type="GO" id="GO:0005789">
    <property type="term" value="C:endoplasmic reticulum membrane"/>
    <property type="evidence" value="ECO:0007669"/>
    <property type="project" value="UniProtKB-SubCell"/>
</dbReference>
<reference evidence="22" key="3">
    <citation type="submission" date="2015-06" db="UniProtKB">
        <authorList>
            <consortium name="EnsemblMetazoa"/>
        </authorList>
    </citation>
    <scope>IDENTIFICATION</scope>
</reference>
<keyword evidence="8" id="KW-0521">NADP</keyword>
<dbReference type="PIRSF" id="PIRSF015596">
    <property type="entry name" value="5_alpha-SR2"/>
    <property type="match status" value="1"/>
</dbReference>
<evidence type="ECO:0000256" key="1">
    <source>
        <dbReference type="ARBA" id="ARBA00004154"/>
    </source>
</evidence>
<proteinExistence type="inferred from homology"/>
<keyword evidence="11" id="KW-0560">Oxidoreductase</keyword>
<feature type="transmembrane region" description="Helical" evidence="18">
    <location>
        <begin position="188"/>
        <end position="212"/>
    </location>
</feature>